<dbReference type="InterPro" id="IPR041249">
    <property type="entry name" value="HEPN_DZIP3"/>
</dbReference>
<protein>
    <recommendedName>
        <fullName evidence="1">DZIP3-like HEPN domain-containing protein</fullName>
    </recommendedName>
</protein>
<keyword evidence="3" id="KW-1185">Reference proteome</keyword>
<gene>
    <name evidence="2" type="ORF">P5673_033746</name>
</gene>
<accession>A0AAD9PPI4</accession>
<dbReference type="EMBL" id="JARQWQ010000363">
    <property type="protein sequence ID" value="KAK2546645.1"/>
    <property type="molecule type" value="Genomic_DNA"/>
</dbReference>
<organism evidence="2 3">
    <name type="scientific">Acropora cervicornis</name>
    <name type="common">Staghorn coral</name>
    <dbReference type="NCBI Taxonomy" id="6130"/>
    <lineage>
        <taxon>Eukaryota</taxon>
        <taxon>Metazoa</taxon>
        <taxon>Cnidaria</taxon>
        <taxon>Anthozoa</taxon>
        <taxon>Hexacorallia</taxon>
        <taxon>Scleractinia</taxon>
        <taxon>Astrocoeniina</taxon>
        <taxon>Acroporidae</taxon>
        <taxon>Acropora</taxon>
    </lineage>
</organism>
<dbReference type="Proteomes" id="UP001249851">
    <property type="component" value="Unassembled WGS sequence"/>
</dbReference>
<reference evidence="2" key="2">
    <citation type="journal article" date="2023" name="Science">
        <title>Genomic signatures of disease resistance in endangered staghorn corals.</title>
        <authorList>
            <person name="Vollmer S.V."/>
            <person name="Selwyn J.D."/>
            <person name="Despard B.A."/>
            <person name="Roesel C.L."/>
        </authorList>
    </citation>
    <scope>NUCLEOTIDE SEQUENCE</scope>
    <source>
        <strain evidence="2">K2</strain>
    </source>
</reference>
<evidence type="ECO:0000313" key="3">
    <source>
        <dbReference type="Proteomes" id="UP001249851"/>
    </source>
</evidence>
<name>A0AAD9PPI4_ACRCE</name>
<sequence>MASGPAAFASSTRENTNYARLCRLLIDIGTETLRNIFNGIHYPAAASLHKILSSSSSHYSTLQCLKKRGVLNPTLWGKLSTSSSAEFDITLLMVLLRNVCGLSPPVSTGNWDELPPESDNSTEANIVRIKFFRNDVYAHASKASTNDATFNQLWKNISNAIIGLESGKNVTSCATAIGKVKTECMDPDTEAHFRDLLNDWKKYDDNTKEMLEELTGNQEKAIEQIIKIKALSGSQRGVPRALEP</sequence>
<feature type="domain" description="DZIP3-like HEPN" evidence="1">
    <location>
        <begin position="47"/>
        <end position="192"/>
    </location>
</feature>
<reference evidence="2" key="1">
    <citation type="journal article" date="2023" name="G3 (Bethesda)">
        <title>Whole genome assembly and annotation of the endangered Caribbean coral Acropora cervicornis.</title>
        <authorList>
            <person name="Selwyn J.D."/>
            <person name="Vollmer S.V."/>
        </authorList>
    </citation>
    <scope>NUCLEOTIDE SEQUENCE</scope>
    <source>
        <strain evidence="2">K2</strain>
    </source>
</reference>
<dbReference type="Pfam" id="PF18738">
    <property type="entry name" value="HEPN_DZIP3"/>
    <property type="match status" value="1"/>
</dbReference>
<dbReference type="AlphaFoldDB" id="A0AAD9PPI4"/>
<evidence type="ECO:0000313" key="2">
    <source>
        <dbReference type="EMBL" id="KAK2546645.1"/>
    </source>
</evidence>
<comment type="caution">
    <text evidence="2">The sequence shown here is derived from an EMBL/GenBank/DDBJ whole genome shotgun (WGS) entry which is preliminary data.</text>
</comment>
<dbReference type="PANTHER" id="PTHR46844:SF1">
    <property type="entry name" value="SLR5058 PROTEIN"/>
    <property type="match status" value="1"/>
</dbReference>
<proteinExistence type="predicted"/>
<dbReference type="PANTHER" id="PTHR46844">
    <property type="entry name" value="SLR5058 PROTEIN"/>
    <property type="match status" value="1"/>
</dbReference>
<evidence type="ECO:0000259" key="1">
    <source>
        <dbReference type="Pfam" id="PF18738"/>
    </source>
</evidence>